<sequence>MDIGGQRIWFQHGQKSGCVADDGVEFLPMLYDGNDAPTKSITVHQSTMRKNLIEIFSDPSISSCQLDVTVIDSNGNAEQGKGRGVLLDVLTEFWQAFFTSLTVGSAEKIPFIRHNLQKPEWEAIARILVYGYKTVKYFPLKLSHLFLASCLFGEESITPDLLLASFREYIAAENKEVLDKCLSDAFDPEDKETIEFLSALKCLRLPNKNNIETIIMELAHQELVQKPRYVLNSWAPILDSLHFDYSFQTLEGLKELYDRKRPTARKINNLFKAEPSNDAERQSLGHLKRFVQSLEGKAWAKFLHFCTGSDVITCDDIEVSFISLEGLQRRPVARTCVPLLELPTTYESILCQELPQHQMFVTVTYSIRLVSAKENEQLEQRITYPEKEINTKEKENVSLKETIFRRDQEIVDLKEKLSQVQHNWQRNQFDFAKQMATMNKMLHEAKKNVDELEGGVNVCVMKNKTKVEESQSEPQHLMVKDTLMFNHHDKYYFDLQPPWFDSPSNNAGCLKVENFPVKAKDLEALKNVQSNSKLSTKVAKVMRKEIRGTDIENNTPTVQLRGVPSINIADSSGNKVNPFSKRAKGLKNPSHVPAANFQAQTVMTDAALKTRGSSSEIKSFSEKAKGNPYSYQRQTPILAITIPSTSQIAFAYQQINQHLIPQTGKYDLISNYANSNKLPAGGLGKSQRTRILEQNFQQMVWIILLKSDEAGSYHNSSLAKGVGVEVLRCHFSEPQSGKDICDRILFPMKSSIGAYCNKRHDVLTAVDTRDALMQHPSKGTTAEVSVVDESKNTLCIIRLSI</sequence>
<keyword evidence="2" id="KW-1185">Reference proteome</keyword>
<comment type="caution">
    <text evidence="1">The sequence shown here is derived from an EMBL/GenBank/DDBJ whole genome shotgun (WGS) entry which is preliminary data.</text>
</comment>
<dbReference type="OrthoDB" id="5980264at2759"/>
<dbReference type="Proteomes" id="UP000225706">
    <property type="component" value="Unassembled WGS sequence"/>
</dbReference>
<dbReference type="GO" id="GO:0004842">
    <property type="term" value="F:ubiquitin-protein transferase activity"/>
    <property type="evidence" value="ECO:0007669"/>
    <property type="project" value="InterPro"/>
</dbReference>
<accession>A0A2B4SBX5</accession>
<dbReference type="PANTHER" id="PTHR33845:SF1">
    <property type="entry name" value="C2H2-TYPE DOMAIN-CONTAINING PROTEIN"/>
    <property type="match status" value="1"/>
</dbReference>
<dbReference type="SUPFAM" id="SSF56204">
    <property type="entry name" value="Hect, E3 ligase catalytic domain"/>
    <property type="match status" value="1"/>
</dbReference>
<protein>
    <submittedName>
        <fullName evidence="1">Uncharacterized protein</fullName>
    </submittedName>
</protein>
<dbReference type="InterPro" id="IPR035983">
    <property type="entry name" value="Hect_E3_ubiquitin_ligase"/>
</dbReference>
<dbReference type="PANTHER" id="PTHR33845">
    <property type="entry name" value="C2H2-TYPE DOMAIN-CONTAINING PROTEIN"/>
    <property type="match status" value="1"/>
</dbReference>
<organism evidence="1 2">
    <name type="scientific">Stylophora pistillata</name>
    <name type="common">Smooth cauliflower coral</name>
    <dbReference type="NCBI Taxonomy" id="50429"/>
    <lineage>
        <taxon>Eukaryota</taxon>
        <taxon>Metazoa</taxon>
        <taxon>Cnidaria</taxon>
        <taxon>Anthozoa</taxon>
        <taxon>Hexacorallia</taxon>
        <taxon>Scleractinia</taxon>
        <taxon>Astrocoeniina</taxon>
        <taxon>Pocilloporidae</taxon>
        <taxon>Stylophora</taxon>
    </lineage>
</organism>
<gene>
    <name evidence="1" type="ORF">AWC38_SpisGene8711</name>
</gene>
<proteinExistence type="predicted"/>
<dbReference type="EMBL" id="LSMT01000122">
    <property type="protein sequence ID" value="PFX26599.1"/>
    <property type="molecule type" value="Genomic_DNA"/>
</dbReference>
<dbReference type="AlphaFoldDB" id="A0A2B4SBX5"/>
<name>A0A2B4SBX5_STYPI</name>
<reference evidence="2" key="1">
    <citation type="journal article" date="2017" name="bioRxiv">
        <title>Comparative analysis of the genomes of Stylophora pistillata and Acropora digitifera provides evidence for extensive differences between species of corals.</title>
        <authorList>
            <person name="Voolstra C.R."/>
            <person name="Li Y."/>
            <person name="Liew Y.J."/>
            <person name="Baumgarten S."/>
            <person name="Zoccola D."/>
            <person name="Flot J.-F."/>
            <person name="Tambutte S."/>
            <person name="Allemand D."/>
            <person name="Aranda M."/>
        </authorList>
    </citation>
    <scope>NUCLEOTIDE SEQUENCE [LARGE SCALE GENOMIC DNA]</scope>
</reference>
<evidence type="ECO:0000313" key="2">
    <source>
        <dbReference type="Proteomes" id="UP000225706"/>
    </source>
</evidence>
<evidence type="ECO:0000313" key="1">
    <source>
        <dbReference type="EMBL" id="PFX26599.1"/>
    </source>
</evidence>